<evidence type="ECO:0000256" key="1">
    <source>
        <dbReference type="SAM" id="MobiDB-lite"/>
    </source>
</evidence>
<keyword evidence="3" id="KW-0732">Signal</keyword>
<sequence>MQRFLGMSAAAVLLTSFASVALTQAAISYPTRLVEGGGGTATVARSESYPPPEANLVADDTLDLREKQAIQLGLYHAPDEELPHVMPSCSSGECHWRNFNSLAVCAAVADVSDKLAVSSETEPSALGVNLGSGIDGPVCNASLPNGVFLIGSPGTCNLNMSAPSPVETGQDSFLLPAAAASLAFSNLDARVSSAVANFFVVYTGQTANSGQQQAGSFHAAEVLLHFCVNTYQVSTSRGVSVSVKVNSSTTLSPSAAASEEQTQGISPERGSPQPSQALYSFLDDREYSVQRDGMRLLNNYLRSVFSGTYSSRYGPRIAGSTAAANTLGVAMLRKKGLEASEATLPGSTSDTAAAIMNIMDNLATSLTNSIRAMGTTEYGFASVSESYVCIRWPWLAFLATQVTISAMFVLGIVVQTAVWKVVVLKSSATATLLALPADVKASFERNRPDTMVSGGTRGAQSITFRFKSRDQGWALVFGRGEEDLASV</sequence>
<keyword evidence="5" id="KW-1185">Reference proteome</keyword>
<dbReference type="AlphaFoldDB" id="A0AAE0NLE9"/>
<dbReference type="Proteomes" id="UP001287356">
    <property type="component" value="Unassembled WGS sequence"/>
</dbReference>
<feature type="transmembrane region" description="Helical" evidence="2">
    <location>
        <begin position="392"/>
        <end position="414"/>
    </location>
</feature>
<feature type="region of interest" description="Disordered" evidence="1">
    <location>
        <begin position="250"/>
        <end position="276"/>
    </location>
</feature>
<gene>
    <name evidence="4" type="ORF">B0T24DRAFT_59685</name>
</gene>
<keyword evidence="2" id="KW-1133">Transmembrane helix</keyword>
<proteinExistence type="predicted"/>
<feature type="chain" id="PRO_5042159640" evidence="3">
    <location>
        <begin position="26"/>
        <end position="487"/>
    </location>
</feature>
<feature type="signal peptide" evidence="3">
    <location>
        <begin position="1"/>
        <end position="25"/>
    </location>
</feature>
<dbReference type="PANTHER" id="PTHR35394">
    <property type="entry name" value="DUF3176 DOMAIN-CONTAINING PROTEIN"/>
    <property type="match status" value="1"/>
</dbReference>
<comment type="caution">
    <text evidence="4">The sequence shown here is derived from an EMBL/GenBank/DDBJ whole genome shotgun (WGS) entry which is preliminary data.</text>
</comment>
<reference evidence="4" key="2">
    <citation type="submission" date="2023-06" db="EMBL/GenBank/DDBJ databases">
        <authorList>
            <consortium name="Lawrence Berkeley National Laboratory"/>
            <person name="Haridas S."/>
            <person name="Hensen N."/>
            <person name="Bonometti L."/>
            <person name="Westerberg I."/>
            <person name="Brannstrom I.O."/>
            <person name="Guillou S."/>
            <person name="Cros-Aarteil S."/>
            <person name="Calhoun S."/>
            <person name="Kuo A."/>
            <person name="Mondo S."/>
            <person name="Pangilinan J."/>
            <person name="Riley R."/>
            <person name="Labutti K."/>
            <person name="Andreopoulos B."/>
            <person name="Lipzen A."/>
            <person name="Chen C."/>
            <person name="Yanf M."/>
            <person name="Daum C."/>
            <person name="Ng V."/>
            <person name="Clum A."/>
            <person name="Steindorff A."/>
            <person name="Ohm R."/>
            <person name="Martin F."/>
            <person name="Silar P."/>
            <person name="Natvig D."/>
            <person name="Lalanne C."/>
            <person name="Gautier V."/>
            <person name="Ament-Velasquez S.L."/>
            <person name="Kruys A."/>
            <person name="Hutchinson M.I."/>
            <person name="Powell A.J."/>
            <person name="Barry K."/>
            <person name="Miller A.N."/>
            <person name="Grigoriev I.V."/>
            <person name="Debuchy R."/>
            <person name="Gladieux P."/>
            <person name="Thoren M.H."/>
            <person name="Johannesson H."/>
        </authorList>
    </citation>
    <scope>NUCLEOTIDE SEQUENCE</scope>
    <source>
        <strain evidence="4">CBS 958.72</strain>
    </source>
</reference>
<evidence type="ECO:0000313" key="4">
    <source>
        <dbReference type="EMBL" id="KAK3383702.1"/>
    </source>
</evidence>
<reference evidence="4" key="1">
    <citation type="journal article" date="2023" name="Mol. Phylogenet. Evol.">
        <title>Genome-scale phylogeny and comparative genomics of the fungal order Sordariales.</title>
        <authorList>
            <person name="Hensen N."/>
            <person name="Bonometti L."/>
            <person name="Westerberg I."/>
            <person name="Brannstrom I.O."/>
            <person name="Guillou S."/>
            <person name="Cros-Aarteil S."/>
            <person name="Calhoun S."/>
            <person name="Haridas S."/>
            <person name="Kuo A."/>
            <person name="Mondo S."/>
            <person name="Pangilinan J."/>
            <person name="Riley R."/>
            <person name="LaButti K."/>
            <person name="Andreopoulos B."/>
            <person name="Lipzen A."/>
            <person name="Chen C."/>
            <person name="Yan M."/>
            <person name="Daum C."/>
            <person name="Ng V."/>
            <person name="Clum A."/>
            <person name="Steindorff A."/>
            <person name="Ohm R.A."/>
            <person name="Martin F."/>
            <person name="Silar P."/>
            <person name="Natvig D.O."/>
            <person name="Lalanne C."/>
            <person name="Gautier V."/>
            <person name="Ament-Velasquez S.L."/>
            <person name="Kruys A."/>
            <person name="Hutchinson M.I."/>
            <person name="Powell A.J."/>
            <person name="Barry K."/>
            <person name="Miller A.N."/>
            <person name="Grigoriev I.V."/>
            <person name="Debuchy R."/>
            <person name="Gladieux P."/>
            <person name="Hiltunen Thoren M."/>
            <person name="Johannesson H."/>
        </authorList>
    </citation>
    <scope>NUCLEOTIDE SEQUENCE</scope>
    <source>
        <strain evidence="4">CBS 958.72</strain>
    </source>
</reference>
<organism evidence="4 5">
    <name type="scientific">Lasiosphaeria ovina</name>
    <dbReference type="NCBI Taxonomy" id="92902"/>
    <lineage>
        <taxon>Eukaryota</taxon>
        <taxon>Fungi</taxon>
        <taxon>Dikarya</taxon>
        <taxon>Ascomycota</taxon>
        <taxon>Pezizomycotina</taxon>
        <taxon>Sordariomycetes</taxon>
        <taxon>Sordariomycetidae</taxon>
        <taxon>Sordariales</taxon>
        <taxon>Lasiosphaeriaceae</taxon>
        <taxon>Lasiosphaeria</taxon>
    </lineage>
</organism>
<dbReference type="PANTHER" id="PTHR35394:SF5">
    <property type="entry name" value="DUF3176 DOMAIN-CONTAINING PROTEIN"/>
    <property type="match status" value="1"/>
</dbReference>
<dbReference type="EMBL" id="JAULSN010000001">
    <property type="protein sequence ID" value="KAK3383702.1"/>
    <property type="molecule type" value="Genomic_DNA"/>
</dbReference>
<keyword evidence="2" id="KW-0472">Membrane</keyword>
<evidence type="ECO:0000313" key="5">
    <source>
        <dbReference type="Proteomes" id="UP001287356"/>
    </source>
</evidence>
<evidence type="ECO:0000256" key="2">
    <source>
        <dbReference type="SAM" id="Phobius"/>
    </source>
</evidence>
<accession>A0AAE0NLE9</accession>
<name>A0AAE0NLE9_9PEZI</name>
<keyword evidence="2" id="KW-0812">Transmembrane</keyword>
<evidence type="ECO:0000256" key="3">
    <source>
        <dbReference type="SAM" id="SignalP"/>
    </source>
</evidence>
<protein>
    <submittedName>
        <fullName evidence="4">Uncharacterized protein</fullName>
    </submittedName>
</protein>